<comment type="caution">
    <text evidence="2">The sequence shown here is derived from an EMBL/GenBank/DDBJ whole genome shotgun (WGS) entry which is preliminary data.</text>
</comment>
<evidence type="ECO:0000256" key="1">
    <source>
        <dbReference type="SAM" id="MobiDB-lite"/>
    </source>
</evidence>
<feature type="compositionally biased region" description="Polar residues" evidence="1">
    <location>
        <begin position="10"/>
        <end position="19"/>
    </location>
</feature>
<feature type="non-terminal residue" evidence="2">
    <location>
        <position position="450"/>
    </location>
</feature>
<dbReference type="InterPro" id="IPR012337">
    <property type="entry name" value="RNaseH-like_sf"/>
</dbReference>
<name>A0A5J4TV54_9EUKA</name>
<evidence type="ECO:0000313" key="2">
    <source>
        <dbReference type="EMBL" id="KAA6362167.1"/>
    </source>
</evidence>
<evidence type="ECO:0000313" key="3">
    <source>
        <dbReference type="Proteomes" id="UP000324800"/>
    </source>
</evidence>
<dbReference type="InterPro" id="IPR036397">
    <property type="entry name" value="RNaseH_sf"/>
</dbReference>
<dbReference type="GO" id="GO:0003676">
    <property type="term" value="F:nucleic acid binding"/>
    <property type="evidence" value="ECO:0007669"/>
    <property type="project" value="InterPro"/>
</dbReference>
<reference evidence="2 3" key="1">
    <citation type="submission" date="2019-03" db="EMBL/GenBank/DDBJ databases">
        <title>Single cell metagenomics reveals metabolic interactions within the superorganism composed of flagellate Streblomastix strix and complex community of Bacteroidetes bacteria on its surface.</title>
        <authorList>
            <person name="Treitli S.C."/>
            <person name="Kolisko M."/>
            <person name="Husnik F."/>
            <person name="Keeling P."/>
            <person name="Hampl V."/>
        </authorList>
    </citation>
    <scope>NUCLEOTIDE SEQUENCE [LARGE SCALE GENOMIC DNA]</scope>
    <source>
        <strain evidence="2">ST1C</strain>
    </source>
</reference>
<proteinExistence type="predicted"/>
<dbReference type="AlphaFoldDB" id="A0A5J4TV54"/>
<dbReference type="SUPFAM" id="SSF53098">
    <property type="entry name" value="Ribonuclease H-like"/>
    <property type="match status" value="1"/>
</dbReference>
<accession>A0A5J4TV54</accession>
<dbReference type="Gene3D" id="3.30.420.10">
    <property type="entry name" value="Ribonuclease H-like superfamily/Ribonuclease H"/>
    <property type="match status" value="1"/>
</dbReference>
<sequence length="450" mass="51569">MRTNVKKPLKSTNTENEQYNDIVRRQPIIDPTAEASRQQGTTGGNFKGNSRTGDKVMEPNIPHAEERRLDVNVGYNICLQPHKGQPTTAAISSLSNIRSQLHTSGNAIWDQYCTIRIRKTDTTNSSESEKEVRDVKIELCGRYNTVQQQQIPDIKGKNTDNNYIRGDWMDNQSEQDQAGSQEINNIPWMELEHGINDAVNNKIDEEIGESSINQISAVDTVATISNHKKRGKADWTNPIYKSSVHTRRTSFHVHKLRNEQESKESRKGQPDQIIEKNIDRGGVVDSTNQEQQTQEYRNTQNISNDNIEYVSMEMESDFTNTGKRHIEDIQTMEAKIPTSNRNETTAILFALNYFQLILLHNHLRFLKVSTDNTTACYNLTKGKAKVGFRRLIDQILLFIEQQQWEVKFRHIPEINNIEVDSLSRLAVSGDYSIDKQMLQQVPKELKIQIS</sequence>
<dbReference type="EMBL" id="SNRW01024570">
    <property type="protein sequence ID" value="KAA6362167.1"/>
    <property type="molecule type" value="Genomic_DNA"/>
</dbReference>
<gene>
    <name evidence="2" type="ORF">EZS28_042306</name>
</gene>
<dbReference type="OrthoDB" id="10058284at2759"/>
<feature type="region of interest" description="Disordered" evidence="1">
    <location>
        <begin position="1"/>
        <end position="56"/>
    </location>
</feature>
<dbReference type="Proteomes" id="UP000324800">
    <property type="component" value="Unassembled WGS sequence"/>
</dbReference>
<organism evidence="2 3">
    <name type="scientific">Streblomastix strix</name>
    <dbReference type="NCBI Taxonomy" id="222440"/>
    <lineage>
        <taxon>Eukaryota</taxon>
        <taxon>Metamonada</taxon>
        <taxon>Preaxostyla</taxon>
        <taxon>Oxymonadida</taxon>
        <taxon>Streblomastigidae</taxon>
        <taxon>Streblomastix</taxon>
    </lineage>
</organism>
<protein>
    <submittedName>
        <fullName evidence="2">Uncharacterized protein</fullName>
    </submittedName>
</protein>